<reference evidence="4" key="1">
    <citation type="submission" date="2021-02" db="EMBL/GenBank/DDBJ databases">
        <authorList>
            <person name="Nowell W R."/>
        </authorList>
    </citation>
    <scope>NUCLEOTIDE SEQUENCE</scope>
</reference>
<accession>A0A819D6L4</accession>
<evidence type="ECO:0000313" key="4">
    <source>
        <dbReference type="EMBL" id="CAF3832119.1"/>
    </source>
</evidence>
<name>A0A819D6L4_9BILA</name>
<protein>
    <submittedName>
        <fullName evidence="4">Uncharacterized protein</fullName>
    </submittedName>
</protein>
<gene>
    <name evidence="1" type="ORF">BJG266_LOCUS29768</name>
    <name evidence="2" type="ORF">JYZ213_LOCUS38699</name>
    <name evidence="4" type="ORF">OXD698_LOCUS20126</name>
    <name evidence="3" type="ORF">QVE165_LOCUS42597</name>
</gene>
<dbReference type="Proteomes" id="UP000663877">
    <property type="component" value="Unassembled WGS sequence"/>
</dbReference>
<evidence type="ECO:0000313" key="5">
    <source>
        <dbReference type="Proteomes" id="UP000663832"/>
    </source>
</evidence>
<dbReference type="Proteomes" id="UP000663844">
    <property type="component" value="Unassembled WGS sequence"/>
</dbReference>
<evidence type="ECO:0000313" key="2">
    <source>
        <dbReference type="EMBL" id="CAF1416337.1"/>
    </source>
</evidence>
<comment type="caution">
    <text evidence="4">The sequence shown here is derived from an EMBL/GenBank/DDBJ whole genome shotgun (WGS) entry which is preliminary data.</text>
</comment>
<dbReference type="AlphaFoldDB" id="A0A819D6L4"/>
<dbReference type="Proteomes" id="UP000663832">
    <property type="component" value="Unassembled WGS sequence"/>
</dbReference>
<keyword evidence="5" id="KW-1185">Reference proteome</keyword>
<dbReference type="EMBL" id="CAJOAZ010001580">
    <property type="protein sequence ID" value="CAF3832119.1"/>
    <property type="molecule type" value="Genomic_DNA"/>
</dbReference>
<dbReference type="EMBL" id="CAJNOM010000528">
    <property type="protein sequence ID" value="CAF1486652.1"/>
    <property type="molecule type" value="Genomic_DNA"/>
</dbReference>
<dbReference type="Proteomes" id="UP000663845">
    <property type="component" value="Unassembled WGS sequence"/>
</dbReference>
<dbReference type="EMBL" id="CAJNOI010000354">
    <property type="protein sequence ID" value="CAF1254359.1"/>
    <property type="molecule type" value="Genomic_DNA"/>
</dbReference>
<dbReference type="OrthoDB" id="10055646at2759"/>
<dbReference type="EMBL" id="CAJNOG010001165">
    <property type="protein sequence ID" value="CAF1416337.1"/>
    <property type="molecule type" value="Genomic_DNA"/>
</dbReference>
<proteinExistence type="predicted"/>
<evidence type="ECO:0000313" key="1">
    <source>
        <dbReference type="EMBL" id="CAF1254359.1"/>
    </source>
</evidence>
<organism evidence="4 6">
    <name type="scientific">Adineta steineri</name>
    <dbReference type="NCBI Taxonomy" id="433720"/>
    <lineage>
        <taxon>Eukaryota</taxon>
        <taxon>Metazoa</taxon>
        <taxon>Spiralia</taxon>
        <taxon>Gnathifera</taxon>
        <taxon>Rotifera</taxon>
        <taxon>Eurotatoria</taxon>
        <taxon>Bdelloidea</taxon>
        <taxon>Adinetida</taxon>
        <taxon>Adinetidae</taxon>
        <taxon>Adineta</taxon>
    </lineage>
</organism>
<evidence type="ECO:0000313" key="6">
    <source>
        <dbReference type="Proteomes" id="UP000663844"/>
    </source>
</evidence>
<evidence type="ECO:0000313" key="3">
    <source>
        <dbReference type="EMBL" id="CAF1486652.1"/>
    </source>
</evidence>
<sequence>MLMDIKWTPQLTAKWQSFYDNAARDVIFGRSPFVKIETLATLPSYQDLEPIQCNWASRQKASVLFVMVTLIAKKTLVHF</sequence>